<dbReference type="PANTHER" id="PTHR48056">
    <property type="entry name" value="LRR RECEPTOR-LIKE SERINE/THREONINE-PROTEIN KINASE-RELATED"/>
    <property type="match status" value="1"/>
</dbReference>
<dbReference type="EMBL" id="SWLB01000011">
    <property type="protein sequence ID" value="KAF3332592.1"/>
    <property type="molecule type" value="Genomic_DNA"/>
</dbReference>
<dbReference type="Pfam" id="PF23598">
    <property type="entry name" value="LRR_14"/>
    <property type="match status" value="1"/>
</dbReference>
<keyword evidence="15 21" id="KW-0472">Membrane</keyword>
<evidence type="ECO:0000256" key="20">
    <source>
        <dbReference type="PROSITE-ProRule" id="PRU10141"/>
    </source>
</evidence>
<evidence type="ECO:0000256" key="4">
    <source>
        <dbReference type="ARBA" id="ARBA00022527"/>
    </source>
</evidence>
<keyword evidence="14 21" id="KW-1133">Transmembrane helix</keyword>
<evidence type="ECO:0000256" key="5">
    <source>
        <dbReference type="ARBA" id="ARBA00022553"/>
    </source>
</evidence>
<evidence type="ECO:0000256" key="8">
    <source>
        <dbReference type="ARBA" id="ARBA00022692"/>
    </source>
</evidence>
<dbReference type="FunFam" id="3.80.10.10:FF:000095">
    <property type="entry name" value="LRR receptor-like serine/threonine-protein kinase GSO1"/>
    <property type="match status" value="1"/>
</dbReference>
<dbReference type="PROSITE" id="PS50011">
    <property type="entry name" value="PROTEIN_KINASE_DOM"/>
    <property type="match status" value="1"/>
</dbReference>
<keyword evidence="9" id="KW-0732">Signal</keyword>
<dbReference type="InterPro" id="IPR017441">
    <property type="entry name" value="Protein_kinase_ATP_BS"/>
</dbReference>
<evidence type="ECO:0000256" key="2">
    <source>
        <dbReference type="ARBA" id="ARBA00012513"/>
    </source>
</evidence>
<organism evidence="23 24">
    <name type="scientific">Carex littledalei</name>
    <dbReference type="NCBI Taxonomy" id="544730"/>
    <lineage>
        <taxon>Eukaryota</taxon>
        <taxon>Viridiplantae</taxon>
        <taxon>Streptophyta</taxon>
        <taxon>Embryophyta</taxon>
        <taxon>Tracheophyta</taxon>
        <taxon>Spermatophyta</taxon>
        <taxon>Magnoliopsida</taxon>
        <taxon>Liliopsida</taxon>
        <taxon>Poales</taxon>
        <taxon>Cyperaceae</taxon>
        <taxon>Cyperoideae</taxon>
        <taxon>Cariceae</taxon>
        <taxon>Carex</taxon>
        <taxon>Carex subgen. Euthyceras</taxon>
    </lineage>
</organism>
<keyword evidence="5" id="KW-0597">Phosphoprotein</keyword>
<keyword evidence="17" id="KW-0325">Glycoprotein</keyword>
<evidence type="ECO:0000256" key="18">
    <source>
        <dbReference type="ARBA" id="ARBA00047899"/>
    </source>
</evidence>
<dbReference type="InterPro" id="IPR008271">
    <property type="entry name" value="Ser/Thr_kinase_AS"/>
</dbReference>
<evidence type="ECO:0000256" key="12">
    <source>
        <dbReference type="ARBA" id="ARBA00022777"/>
    </source>
</evidence>
<dbReference type="InterPro" id="IPR001611">
    <property type="entry name" value="Leu-rich_rpt"/>
</dbReference>
<evidence type="ECO:0000256" key="6">
    <source>
        <dbReference type="ARBA" id="ARBA00022614"/>
    </source>
</evidence>
<evidence type="ECO:0000259" key="22">
    <source>
        <dbReference type="PROSITE" id="PS50011"/>
    </source>
</evidence>
<dbReference type="SUPFAM" id="SSF56112">
    <property type="entry name" value="Protein kinase-like (PK-like)"/>
    <property type="match status" value="1"/>
</dbReference>
<dbReference type="GO" id="GO:0033612">
    <property type="term" value="F:receptor serine/threonine kinase binding"/>
    <property type="evidence" value="ECO:0007669"/>
    <property type="project" value="TreeGrafter"/>
</dbReference>
<feature type="transmembrane region" description="Helical" evidence="21">
    <location>
        <begin position="532"/>
        <end position="555"/>
    </location>
</feature>
<dbReference type="SMART" id="SM00369">
    <property type="entry name" value="LRR_TYP"/>
    <property type="match status" value="7"/>
</dbReference>
<comment type="catalytic activity">
    <reaction evidence="18">
        <text>L-threonyl-[protein] + ATP = O-phospho-L-threonyl-[protein] + ADP + H(+)</text>
        <dbReference type="Rhea" id="RHEA:46608"/>
        <dbReference type="Rhea" id="RHEA-COMP:11060"/>
        <dbReference type="Rhea" id="RHEA-COMP:11605"/>
        <dbReference type="ChEBI" id="CHEBI:15378"/>
        <dbReference type="ChEBI" id="CHEBI:30013"/>
        <dbReference type="ChEBI" id="CHEBI:30616"/>
        <dbReference type="ChEBI" id="CHEBI:61977"/>
        <dbReference type="ChEBI" id="CHEBI:456216"/>
        <dbReference type="EC" id="2.7.11.1"/>
    </reaction>
</comment>
<evidence type="ECO:0000313" key="23">
    <source>
        <dbReference type="EMBL" id="KAF3332592.1"/>
    </source>
</evidence>
<gene>
    <name evidence="23" type="ORF">FCM35_KLT02169</name>
</gene>
<keyword evidence="10" id="KW-0677">Repeat</keyword>
<dbReference type="GO" id="GO:0005524">
    <property type="term" value="F:ATP binding"/>
    <property type="evidence" value="ECO:0007669"/>
    <property type="project" value="UniProtKB-UniRule"/>
</dbReference>
<dbReference type="FunFam" id="1.10.510.10:FF:000417">
    <property type="entry name" value="Leucine-rich repeat receptor-like protein kinase"/>
    <property type="match status" value="1"/>
</dbReference>
<evidence type="ECO:0000256" key="1">
    <source>
        <dbReference type="ARBA" id="ARBA00004162"/>
    </source>
</evidence>
<evidence type="ECO:0000256" key="7">
    <source>
        <dbReference type="ARBA" id="ARBA00022679"/>
    </source>
</evidence>
<reference evidence="23" key="1">
    <citation type="submission" date="2020-01" db="EMBL/GenBank/DDBJ databases">
        <title>Genome sequence of Kobresia littledalei, the first chromosome-level genome in the family Cyperaceae.</title>
        <authorList>
            <person name="Qu G."/>
        </authorList>
    </citation>
    <scope>NUCLEOTIDE SEQUENCE</scope>
    <source>
        <strain evidence="23">C.B.Clarke</strain>
        <tissue evidence="23">Leaf</tissue>
    </source>
</reference>
<dbReference type="InterPro" id="IPR055414">
    <property type="entry name" value="LRR_R13L4/SHOC2-like"/>
</dbReference>
<dbReference type="PROSITE" id="PS00107">
    <property type="entry name" value="PROTEIN_KINASE_ATP"/>
    <property type="match status" value="1"/>
</dbReference>
<keyword evidence="13 20" id="KW-0067">ATP-binding</keyword>
<evidence type="ECO:0000256" key="16">
    <source>
        <dbReference type="ARBA" id="ARBA00023170"/>
    </source>
</evidence>
<comment type="subcellular location">
    <subcellularLocation>
        <location evidence="1">Cell membrane</location>
        <topology evidence="1">Single-pass membrane protein</topology>
    </subcellularLocation>
</comment>
<dbReference type="FunFam" id="3.80.10.10:FF:000215">
    <property type="entry name" value="Receptor-like protein kinase HSL1"/>
    <property type="match status" value="1"/>
</dbReference>
<comment type="catalytic activity">
    <reaction evidence="19">
        <text>L-seryl-[protein] + ATP = O-phospho-L-seryl-[protein] + ADP + H(+)</text>
        <dbReference type="Rhea" id="RHEA:17989"/>
        <dbReference type="Rhea" id="RHEA-COMP:9863"/>
        <dbReference type="Rhea" id="RHEA-COMP:11604"/>
        <dbReference type="ChEBI" id="CHEBI:15378"/>
        <dbReference type="ChEBI" id="CHEBI:29999"/>
        <dbReference type="ChEBI" id="CHEBI:30616"/>
        <dbReference type="ChEBI" id="CHEBI:83421"/>
        <dbReference type="ChEBI" id="CHEBI:456216"/>
        <dbReference type="EC" id="2.7.11.1"/>
    </reaction>
</comment>
<evidence type="ECO:0000256" key="9">
    <source>
        <dbReference type="ARBA" id="ARBA00022729"/>
    </source>
</evidence>
<evidence type="ECO:0000256" key="10">
    <source>
        <dbReference type="ARBA" id="ARBA00022737"/>
    </source>
</evidence>
<dbReference type="Proteomes" id="UP000623129">
    <property type="component" value="Unassembled WGS sequence"/>
</dbReference>
<evidence type="ECO:0000256" key="21">
    <source>
        <dbReference type="SAM" id="Phobius"/>
    </source>
</evidence>
<name>A0A833VBM2_9POAL</name>
<dbReference type="Pfam" id="PF13516">
    <property type="entry name" value="LRR_6"/>
    <property type="match status" value="1"/>
</dbReference>
<dbReference type="Pfam" id="PF00069">
    <property type="entry name" value="Pkinase"/>
    <property type="match status" value="1"/>
</dbReference>
<sequence length="919" mass="100767">MAGNYLNDSLLSSSLMPCLALKYLDLSQNLLVGPLPDALADLPSLHHLDLSFNNFSGRIPDSFGRFQQLEVLSLQSNLLYGMIPSFLGNISTLRQLNLAYNPFTPGPIPPSISNLTSLQVMWLAGCHLVGPIPPSISQLSNLTSLDISTNTLSGPIPDSLTLLSSLVQLELYMNSLSGSIPQGFSKLSHLQRIDMSNNHLEGPLPDDLFDVPKLESLHLYYNKLTGPIPASIARSKSLVDIFLFSNQLNGSLPADLGKNSPLTLLDLSTNSLSGSIPPGICDHGVLRELLLINNLLSGPIPKGLARCRTLTRVRLANNHLTGEVPDGLWGLPHVSLLELSGNLLSGSISPDISSAANLSNLVISDNQFTGPIPSEIGTLSKLYQFSAANNQLTGPLPASLCDLYELSQLDLCNNSLSGQLLRGINSWFRLTEINLAHNSFTGGIPPELGSLPVLNYLDLSSNSLSGEVPTQLQNLHLDQFNVSDNRLTGPLPPLFATDAYHDSFLGNPGLCDDLPHLCPGTQVSSHNHKGTIWFLLSIFILSAFGLISGIGLFCWRYRRFKNEKLNIEKFGWSLTPFHKLGFSECEILDCLFEDNLVGVGAFGKVYKAVLRNGQTVAVKRLHGAHPDADGSFEAEVTTLGKIRHKNILKLWCCYARKDCKLLVYEYMQNGSLWDVLHGCNGKLLDWPTRYKIALDVAEGLSYLHHDCVPTIVHRDVKSNNILLNAEFGACVADFGVAKSVHAIGLRLEPMSSVAGSCGYIAPEYLSGHAFAEYAYTLRVNEKSDVYSFGVVILELLTGRKPVGSELDDKDLVKWVSATVSEKGLDHVFDPKLEMKFREEMEKVLKIGLLCTSLIPINRPSMRWVVKMLKEGPATELKSNLEKRNGKFSPHFQESSDPKCITLTHFNSNCSTEVNEFLFV</sequence>
<feature type="domain" description="Protein kinase" evidence="22">
    <location>
        <begin position="591"/>
        <end position="874"/>
    </location>
</feature>
<feature type="binding site" evidence="20">
    <location>
        <position position="619"/>
    </location>
    <ligand>
        <name>ATP</name>
        <dbReference type="ChEBI" id="CHEBI:30616"/>
    </ligand>
</feature>
<dbReference type="Gene3D" id="1.10.510.10">
    <property type="entry name" value="Transferase(Phosphotransferase) domain 1"/>
    <property type="match status" value="1"/>
</dbReference>
<dbReference type="PROSITE" id="PS00108">
    <property type="entry name" value="PROTEIN_KINASE_ST"/>
    <property type="match status" value="1"/>
</dbReference>
<dbReference type="OrthoDB" id="2021138at2759"/>
<dbReference type="SMART" id="SM00220">
    <property type="entry name" value="S_TKc"/>
    <property type="match status" value="1"/>
</dbReference>
<dbReference type="GO" id="GO:0004674">
    <property type="term" value="F:protein serine/threonine kinase activity"/>
    <property type="evidence" value="ECO:0007669"/>
    <property type="project" value="UniProtKB-KW"/>
</dbReference>
<keyword evidence="24" id="KW-1185">Reference proteome</keyword>
<dbReference type="Pfam" id="PF00560">
    <property type="entry name" value="LRR_1"/>
    <property type="match status" value="6"/>
</dbReference>
<keyword evidence="7" id="KW-0808">Transferase</keyword>
<evidence type="ECO:0000256" key="14">
    <source>
        <dbReference type="ARBA" id="ARBA00022989"/>
    </source>
</evidence>
<dbReference type="SUPFAM" id="SSF52047">
    <property type="entry name" value="RNI-like"/>
    <property type="match status" value="1"/>
</dbReference>
<keyword evidence="12 23" id="KW-0418">Kinase</keyword>
<evidence type="ECO:0000256" key="11">
    <source>
        <dbReference type="ARBA" id="ARBA00022741"/>
    </source>
</evidence>
<dbReference type="InterPro" id="IPR003591">
    <property type="entry name" value="Leu-rich_rpt_typical-subtyp"/>
</dbReference>
<keyword evidence="11 20" id="KW-0547">Nucleotide-binding</keyword>
<dbReference type="Gene3D" id="3.80.10.10">
    <property type="entry name" value="Ribonuclease Inhibitor"/>
    <property type="match status" value="2"/>
</dbReference>
<dbReference type="AlphaFoldDB" id="A0A833VBM2"/>
<dbReference type="EC" id="2.7.11.1" evidence="2"/>
<dbReference type="Gene3D" id="3.30.200.20">
    <property type="entry name" value="Phosphorylase Kinase, domain 1"/>
    <property type="match status" value="1"/>
</dbReference>
<dbReference type="InterPro" id="IPR011009">
    <property type="entry name" value="Kinase-like_dom_sf"/>
</dbReference>
<comment type="caution">
    <text evidence="23">The sequence shown here is derived from an EMBL/GenBank/DDBJ whole genome shotgun (WGS) entry which is preliminary data.</text>
</comment>
<dbReference type="PRINTS" id="PR00019">
    <property type="entry name" value="LEURICHRPT"/>
</dbReference>
<evidence type="ECO:0000256" key="13">
    <source>
        <dbReference type="ARBA" id="ARBA00022840"/>
    </source>
</evidence>
<keyword evidence="16 23" id="KW-0675">Receptor</keyword>
<keyword evidence="4" id="KW-0723">Serine/threonine-protein kinase</keyword>
<proteinExistence type="predicted"/>
<evidence type="ECO:0000256" key="17">
    <source>
        <dbReference type="ARBA" id="ARBA00023180"/>
    </source>
</evidence>
<dbReference type="GO" id="GO:0005886">
    <property type="term" value="C:plasma membrane"/>
    <property type="evidence" value="ECO:0007669"/>
    <property type="project" value="UniProtKB-SubCell"/>
</dbReference>
<dbReference type="InterPro" id="IPR050647">
    <property type="entry name" value="Plant_LRR-RLKs"/>
</dbReference>
<keyword evidence="8 21" id="KW-0812">Transmembrane</keyword>
<protein>
    <recommendedName>
        <fullName evidence="2">non-specific serine/threonine protein kinase</fullName>
        <ecNumber evidence="2">2.7.11.1</ecNumber>
    </recommendedName>
</protein>
<dbReference type="PANTHER" id="PTHR48056:SF15">
    <property type="entry name" value="RECEPTOR-LIKE PROTEIN KINASE HSL1"/>
    <property type="match status" value="1"/>
</dbReference>
<dbReference type="InterPro" id="IPR032675">
    <property type="entry name" value="LRR_dom_sf"/>
</dbReference>
<evidence type="ECO:0000256" key="3">
    <source>
        <dbReference type="ARBA" id="ARBA00022475"/>
    </source>
</evidence>
<keyword evidence="6" id="KW-0433">Leucine-rich repeat</keyword>
<dbReference type="InterPro" id="IPR000719">
    <property type="entry name" value="Prot_kinase_dom"/>
</dbReference>
<keyword evidence="3" id="KW-1003">Cell membrane</keyword>
<dbReference type="SUPFAM" id="SSF52058">
    <property type="entry name" value="L domain-like"/>
    <property type="match status" value="1"/>
</dbReference>
<evidence type="ECO:0000256" key="15">
    <source>
        <dbReference type="ARBA" id="ARBA00023136"/>
    </source>
</evidence>
<evidence type="ECO:0000256" key="19">
    <source>
        <dbReference type="ARBA" id="ARBA00048679"/>
    </source>
</evidence>
<accession>A0A833VBM2</accession>
<evidence type="ECO:0000313" key="24">
    <source>
        <dbReference type="Proteomes" id="UP000623129"/>
    </source>
</evidence>